<feature type="domain" description="Protein export membrane protein SecD/SecF C-terminal" evidence="10">
    <location>
        <begin position="317"/>
        <end position="426"/>
    </location>
</feature>
<evidence type="ECO:0000259" key="12">
    <source>
        <dbReference type="Pfam" id="PF22599"/>
    </source>
</evidence>
<keyword evidence="2" id="KW-0813">Transport</keyword>
<keyword evidence="4 9" id="KW-0812">Transmembrane</keyword>
<evidence type="ECO:0000256" key="2">
    <source>
        <dbReference type="ARBA" id="ARBA00022448"/>
    </source>
</evidence>
<proteinExistence type="predicted"/>
<evidence type="ECO:0000256" key="8">
    <source>
        <dbReference type="ARBA" id="ARBA00023136"/>
    </source>
</evidence>
<reference evidence="13 14" key="1">
    <citation type="journal article" date="2016" name="Nat. Commun.">
        <title>Thousands of microbial genomes shed light on interconnected biogeochemical processes in an aquifer system.</title>
        <authorList>
            <person name="Anantharaman K."/>
            <person name="Brown C.T."/>
            <person name="Hug L.A."/>
            <person name="Sharon I."/>
            <person name="Castelle C.J."/>
            <person name="Probst A.J."/>
            <person name="Thomas B.C."/>
            <person name="Singh A."/>
            <person name="Wilkins M.J."/>
            <person name="Karaoz U."/>
            <person name="Brodie E.L."/>
            <person name="Williams K.H."/>
            <person name="Hubbard S.S."/>
            <person name="Banfield J.F."/>
        </authorList>
    </citation>
    <scope>NUCLEOTIDE SEQUENCE [LARGE SCALE GENOMIC DNA]</scope>
</reference>
<evidence type="ECO:0000313" key="14">
    <source>
        <dbReference type="Proteomes" id="UP000177947"/>
    </source>
</evidence>
<dbReference type="InterPro" id="IPR005791">
    <property type="entry name" value="SecD"/>
</dbReference>
<evidence type="ECO:0000313" key="13">
    <source>
        <dbReference type="EMBL" id="OGD38675.1"/>
    </source>
</evidence>
<dbReference type="InterPro" id="IPR048634">
    <property type="entry name" value="SecD_SecF_C"/>
</dbReference>
<evidence type="ECO:0000256" key="4">
    <source>
        <dbReference type="ARBA" id="ARBA00022692"/>
    </source>
</evidence>
<gene>
    <name evidence="13" type="ORF">A2907_00300</name>
</gene>
<evidence type="ECO:0000256" key="9">
    <source>
        <dbReference type="SAM" id="Phobius"/>
    </source>
</evidence>
<evidence type="ECO:0000256" key="1">
    <source>
        <dbReference type="ARBA" id="ARBA00004651"/>
    </source>
</evidence>
<comment type="subcellular location">
    <subcellularLocation>
        <location evidence="1">Cell membrane</location>
        <topology evidence="1">Multi-pass membrane protein</topology>
    </subcellularLocation>
</comment>
<evidence type="ECO:0000256" key="7">
    <source>
        <dbReference type="ARBA" id="ARBA00023010"/>
    </source>
</evidence>
<dbReference type="InterPro" id="IPR054384">
    <property type="entry name" value="SecDF_P1_head"/>
</dbReference>
<keyword evidence="6 9" id="KW-1133">Transmembrane helix</keyword>
<keyword evidence="5" id="KW-0653">Protein transport</keyword>
<organism evidence="13 14">
    <name type="scientific">Candidatus Azambacteria bacterium RIFCSPLOWO2_01_FULL_37_9</name>
    <dbReference type="NCBI Taxonomy" id="1797297"/>
    <lineage>
        <taxon>Bacteria</taxon>
        <taxon>Candidatus Azamiibacteriota</taxon>
    </lineage>
</organism>
<dbReference type="InterPro" id="IPR048631">
    <property type="entry name" value="SecD_1st"/>
</dbReference>
<feature type="domain" description="Protein translocase subunit SecDF P1" evidence="11">
    <location>
        <begin position="130"/>
        <end position="189"/>
    </location>
</feature>
<feature type="domain" description="SecDF P1 head subdomain" evidence="12">
    <location>
        <begin position="214"/>
        <end position="314"/>
    </location>
</feature>
<name>A0A1F5C753_9BACT</name>
<feature type="transmembrane region" description="Helical" evidence="9">
    <location>
        <begin position="12"/>
        <end position="31"/>
    </location>
</feature>
<feature type="transmembrane region" description="Helical" evidence="9">
    <location>
        <begin position="360"/>
        <end position="380"/>
    </location>
</feature>
<keyword evidence="8 9" id="KW-0472">Membrane</keyword>
<dbReference type="Pfam" id="PF22599">
    <property type="entry name" value="SecDF_P1_head"/>
    <property type="match status" value="1"/>
</dbReference>
<accession>A0A1F5C753</accession>
<dbReference type="PANTHER" id="PTHR30081:SF1">
    <property type="entry name" value="PROTEIN TRANSLOCASE SUBUNIT SECD"/>
    <property type="match status" value="1"/>
</dbReference>
<evidence type="ECO:0000256" key="5">
    <source>
        <dbReference type="ARBA" id="ARBA00022927"/>
    </source>
</evidence>
<keyword evidence="7" id="KW-0811">Translocation</keyword>
<dbReference type="GO" id="GO:0005886">
    <property type="term" value="C:plasma membrane"/>
    <property type="evidence" value="ECO:0007669"/>
    <property type="project" value="UniProtKB-SubCell"/>
</dbReference>
<sequence length="441" mass="49152">MNKFLSTFFGPPLWLIKKITLIIIRIIKFPFRVVADIFSFKQAKISSAVFLIIIVALFAGFLDYPKIWNQGADYFNSSSNLQSLNSKFQIPHFWNKQFKFGLDLQGGTHLVYDADLGNIENANQAEAMNGLRDVIERRVNLYGIAEPLVQVNKGQGGQYRLIVELAGIKNIKDAIKMIGETPYLEFKTIREEEESNQILEKQKQGDKDALMQDPYALPTQLTGKYLKNSSLSFDQSTQKPLVNLEFNDEGSKIFEQLTEQNIGKPLVIYLDGSPISAPRVNEKITGGKAVISGQFTIDEAKKMVQRLNSGALPVPIKLVSQQNIESSLGSIALDKSLKAGLYAFLAVAIFMILWYRIPGLLAVFALGIYTVLLLAVFKLFGVTLTLAGIAGVILSIGMAVDANILIFARMREEFRSGKTFTQSVDEGFKRAWLSIRDSNVT</sequence>
<keyword evidence="3" id="KW-1003">Cell membrane</keyword>
<feature type="transmembrane region" description="Helical" evidence="9">
    <location>
        <begin position="386"/>
        <end position="408"/>
    </location>
</feature>
<dbReference type="Proteomes" id="UP000177947">
    <property type="component" value="Unassembled WGS sequence"/>
</dbReference>
<protein>
    <submittedName>
        <fullName evidence="13">Protein-export membrane protein SecD</fullName>
    </submittedName>
</protein>
<feature type="non-terminal residue" evidence="13">
    <location>
        <position position="441"/>
    </location>
</feature>
<comment type="caution">
    <text evidence="13">The sequence shown here is derived from an EMBL/GenBank/DDBJ whole genome shotgun (WGS) entry which is preliminary data.</text>
</comment>
<evidence type="ECO:0000259" key="10">
    <source>
        <dbReference type="Pfam" id="PF02355"/>
    </source>
</evidence>
<dbReference type="NCBIfam" id="TIGR01129">
    <property type="entry name" value="secD"/>
    <property type="match status" value="1"/>
</dbReference>
<dbReference type="InterPro" id="IPR022646">
    <property type="entry name" value="SecD/SecF_CS"/>
</dbReference>
<dbReference type="Pfam" id="PF02355">
    <property type="entry name" value="SecD_SecF_C"/>
    <property type="match status" value="1"/>
</dbReference>
<dbReference type="Gene3D" id="1.20.1640.10">
    <property type="entry name" value="Multidrug efflux transporter AcrB transmembrane domain"/>
    <property type="match status" value="1"/>
</dbReference>
<dbReference type="PANTHER" id="PTHR30081">
    <property type="entry name" value="PROTEIN-EXPORT MEMBRANE PROTEIN SEC"/>
    <property type="match status" value="1"/>
</dbReference>
<dbReference type="EMBL" id="MEYQ01000036">
    <property type="protein sequence ID" value="OGD38675.1"/>
    <property type="molecule type" value="Genomic_DNA"/>
</dbReference>
<dbReference type="SUPFAM" id="SSF82866">
    <property type="entry name" value="Multidrug efflux transporter AcrB transmembrane domain"/>
    <property type="match status" value="1"/>
</dbReference>
<dbReference type="Gene3D" id="3.30.70.3400">
    <property type="match status" value="1"/>
</dbReference>
<evidence type="ECO:0000259" key="11">
    <source>
        <dbReference type="Pfam" id="PF21760"/>
    </source>
</evidence>
<dbReference type="Gene3D" id="3.30.1360.200">
    <property type="match status" value="1"/>
</dbReference>
<dbReference type="InterPro" id="IPR022813">
    <property type="entry name" value="SecD/SecF_arch_bac"/>
</dbReference>
<evidence type="ECO:0000256" key="6">
    <source>
        <dbReference type="ARBA" id="ARBA00022989"/>
    </source>
</evidence>
<evidence type="ECO:0000256" key="3">
    <source>
        <dbReference type="ARBA" id="ARBA00022475"/>
    </source>
</evidence>
<dbReference type="GO" id="GO:0006886">
    <property type="term" value="P:intracellular protein transport"/>
    <property type="evidence" value="ECO:0007669"/>
    <property type="project" value="InterPro"/>
</dbReference>
<dbReference type="Pfam" id="PF21760">
    <property type="entry name" value="SecD_1st"/>
    <property type="match status" value="1"/>
</dbReference>
<dbReference type="AlphaFoldDB" id="A0A1F5C753"/>
<dbReference type="NCBIfam" id="TIGR00916">
    <property type="entry name" value="2A0604s01"/>
    <property type="match status" value="1"/>
</dbReference>
<dbReference type="InterPro" id="IPR055344">
    <property type="entry name" value="SecD_SecF_C_bact"/>
</dbReference>
<dbReference type="Pfam" id="PF07549">
    <property type="entry name" value="Sec_GG"/>
    <property type="match status" value="1"/>
</dbReference>
<dbReference type="GO" id="GO:0015450">
    <property type="term" value="F:protein-transporting ATPase activity"/>
    <property type="evidence" value="ECO:0007669"/>
    <property type="project" value="InterPro"/>
</dbReference>
<feature type="transmembrane region" description="Helical" evidence="9">
    <location>
        <begin position="43"/>
        <end position="62"/>
    </location>
</feature>